<feature type="domain" description="HTH tetR-type" evidence="3">
    <location>
        <begin position="1"/>
        <end position="61"/>
    </location>
</feature>
<evidence type="ECO:0000313" key="5">
    <source>
        <dbReference type="Proteomes" id="UP000051236"/>
    </source>
</evidence>
<evidence type="ECO:0000256" key="2">
    <source>
        <dbReference type="PROSITE-ProRule" id="PRU00335"/>
    </source>
</evidence>
<dbReference type="Gene3D" id="1.10.357.10">
    <property type="entry name" value="Tetracycline Repressor, domain 2"/>
    <property type="match status" value="1"/>
</dbReference>
<organism evidence="4 5">
    <name type="scientific">Agrilactobacillus composti DSM 18527 = JCM 14202</name>
    <dbReference type="NCBI Taxonomy" id="1423734"/>
    <lineage>
        <taxon>Bacteria</taxon>
        <taxon>Bacillati</taxon>
        <taxon>Bacillota</taxon>
        <taxon>Bacilli</taxon>
        <taxon>Lactobacillales</taxon>
        <taxon>Lactobacillaceae</taxon>
        <taxon>Agrilactobacillus</taxon>
    </lineage>
</organism>
<evidence type="ECO:0000256" key="1">
    <source>
        <dbReference type="ARBA" id="ARBA00023125"/>
    </source>
</evidence>
<dbReference type="InterPro" id="IPR023772">
    <property type="entry name" value="DNA-bd_HTH_TetR-type_CS"/>
</dbReference>
<gene>
    <name evidence="4" type="ORF">FC83_GL000282</name>
</gene>
<name>A0A0R1XSH6_9LACO</name>
<evidence type="ECO:0000313" key="4">
    <source>
        <dbReference type="EMBL" id="KRM32717.1"/>
    </source>
</evidence>
<dbReference type="AlphaFoldDB" id="A0A0R1XSH6"/>
<dbReference type="RefSeq" id="WP_057002785.1">
    <property type="nucleotide sequence ID" value="NZ_AZGA01000068.1"/>
</dbReference>
<keyword evidence="5" id="KW-1185">Reference proteome</keyword>
<comment type="caution">
    <text evidence="4">The sequence shown here is derived from an EMBL/GenBank/DDBJ whole genome shotgun (WGS) entry which is preliminary data.</text>
</comment>
<dbReference type="InterPro" id="IPR001647">
    <property type="entry name" value="HTH_TetR"/>
</dbReference>
<sequence>MIDKKELAIALNHVILIKGFKNISMTQLAKSVGISRASLYLRFKDKADIVTAVVDRHLQFVKSNPIPKEPTLDSLGKVLLDYALLVGSTTDIFLNDLQSDFPQLATQLAHTLTVYFTHVATYLTQAQHLGYLKSDFDSKFILFEIKMGIDTILKAVLSQALTTPQAEDYLRQFFHLQLAGLLTEKAKKKVTLKQLQSYENKILAEFEQTYAQVTQ</sequence>
<reference evidence="4 5" key="1">
    <citation type="journal article" date="2015" name="Genome Announc.">
        <title>Expanding the biotechnology potential of lactobacilli through comparative genomics of 213 strains and associated genera.</title>
        <authorList>
            <person name="Sun Z."/>
            <person name="Harris H.M."/>
            <person name="McCann A."/>
            <person name="Guo C."/>
            <person name="Argimon S."/>
            <person name="Zhang W."/>
            <person name="Yang X."/>
            <person name="Jeffery I.B."/>
            <person name="Cooney J.C."/>
            <person name="Kagawa T.F."/>
            <person name="Liu W."/>
            <person name="Song Y."/>
            <person name="Salvetti E."/>
            <person name="Wrobel A."/>
            <person name="Rasinkangas P."/>
            <person name="Parkhill J."/>
            <person name="Rea M.C."/>
            <person name="O'Sullivan O."/>
            <person name="Ritari J."/>
            <person name="Douillard F.P."/>
            <person name="Paul Ross R."/>
            <person name="Yang R."/>
            <person name="Briner A.E."/>
            <person name="Felis G.E."/>
            <person name="de Vos W.M."/>
            <person name="Barrangou R."/>
            <person name="Klaenhammer T.R."/>
            <person name="Caufield P.W."/>
            <person name="Cui Y."/>
            <person name="Zhang H."/>
            <person name="O'Toole P.W."/>
        </authorList>
    </citation>
    <scope>NUCLEOTIDE SEQUENCE [LARGE SCALE GENOMIC DNA]</scope>
    <source>
        <strain evidence="4 5">DSM 18527</strain>
    </source>
</reference>
<protein>
    <recommendedName>
        <fullName evidence="3">HTH tetR-type domain-containing protein</fullName>
    </recommendedName>
</protein>
<feature type="DNA-binding region" description="H-T-H motif" evidence="2">
    <location>
        <begin position="24"/>
        <end position="43"/>
    </location>
</feature>
<dbReference type="SUPFAM" id="SSF46689">
    <property type="entry name" value="Homeodomain-like"/>
    <property type="match status" value="1"/>
</dbReference>
<dbReference type="eggNOG" id="ENOG5030A8Q">
    <property type="taxonomic scope" value="Bacteria"/>
</dbReference>
<dbReference type="PROSITE" id="PS01081">
    <property type="entry name" value="HTH_TETR_1"/>
    <property type="match status" value="1"/>
</dbReference>
<dbReference type="InterPro" id="IPR009057">
    <property type="entry name" value="Homeodomain-like_sf"/>
</dbReference>
<dbReference type="EMBL" id="AZGA01000068">
    <property type="protein sequence ID" value="KRM32717.1"/>
    <property type="molecule type" value="Genomic_DNA"/>
</dbReference>
<dbReference type="PROSITE" id="PS50977">
    <property type="entry name" value="HTH_TETR_2"/>
    <property type="match status" value="1"/>
</dbReference>
<dbReference type="GO" id="GO:0003677">
    <property type="term" value="F:DNA binding"/>
    <property type="evidence" value="ECO:0007669"/>
    <property type="project" value="UniProtKB-UniRule"/>
</dbReference>
<accession>A0A0R1XSH6</accession>
<dbReference type="Proteomes" id="UP000051236">
    <property type="component" value="Unassembled WGS sequence"/>
</dbReference>
<evidence type="ECO:0000259" key="3">
    <source>
        <dbReference type="PROSITE" id="PS50977"/>
    </source>
</evidence>
<dbReference type="Pfam" id="PF00440">
    <property type="entry name" value="TetR_N"/>
    <property type="match status" value="1"/>
</dbReference>
<dbReference type="PATRIC" id="fig|1423734.3.peg.284"/>
<keyword evidence="1 2" id="KW-0238">DNA-binding</keyword>
<proteinExistence type="predicted"/>